<evidence type="ECO:0000313" key="2">
    <source>
        <dbReference type="EMBL" id="EKF43357.1"/>
    </source>
</evidence>
<dbReference type="PANTHER" id="PTHR43792">
    <property type="entry name" value="GNAT FAMILY, PUTATIVE (AFU_ORTHOLOGUE AFUA_3G00765)-RELATED-RELATED"/>
    <property type="match status" value="1"/>
</dbReference>
<keyword evidence="2" id="KW-0808">Transferase</keyword>
<sequence>MKPLETSRLTLRAWEERDRPFFHRLNSDETIMEFFPFRRNRAEADGVMDLMNEEIARSGFGFTAAEIRETGELIGFVGLHETAGLPGISSGTVEIGWRLAPEFWGKGFATEGARAWLDHGFGPLGLEEIVSFAVAGNERSTAVMERIGMTRDDAGEFDHPSVPETHPHLKRHVLYRLTRLKWQELNR</sequence>
<dbReference type="Proteomes" id="UP000007374">
    <property type="component" value="Unassembled WGS sequence"/>
</dbReference>
<dbReference type="Pfam" id="PF13302">
    <property type="entry name" value="Acetyltransf_3"/>
    <property type="match status" value="1"/>
</dbReference>
<proteinExistence type="predicted"/>
<feature type="domain" description="N-acetyltransferase" evidence="1">
    <location>
        <begin position="9"/>
        <end position="180"/>
    </location>
</feature>
<dbReference type="AlphaFoldDB" id="K2PQM1"/>
<protein>
    <submittedName>
        <fullName evidence="2">N-acetyltransferase GCN5</fullName>
    </submittedName>
</protein>
<dbReference type="PROSITE" id="PS51186">
    <property type="entry name" value="GNAT"/>
    <property type="match status" value="1"/>
</dbReference>
<evidence type="ECO:0000259" key="1">
    <source>
        <dbReference type="PROSITE" id="PS51186"/>
    </source>
</evidence>
<dbReference type="EMBL" id="AMSI01000003">
    <property type="protein sequence ID" value="EKF43357.1"/>
    <property type="molecule type" value="Genomic_DNA"/>
</dbReference>
<name>K2PQM1_9HYPH</name>
<accession>K2PQM1</accession>
<reference evidence="2 3" key="1">
    <citation type="journal article" date="2012" name="J. Bacteriol.">
        <title>Genome Sequence of Nitratireductor indicus Type Strain C115.</title>
        <authorList>
            <person name="Lai Q."/>
            <person name="Li G."/>
            <person name="Yu Z."/>
            <person name="Shao Z."/>
        </authorList>
    </citation>
    <scope>NUCLEOTIDE SEQUENCE [LARGE SCALE GENOMIC DNA]</scope>
    <source>
        <strain evidence="2 3">C115</strain>
    </source>
</reference>
<organism evidence="2 3">
    <name type="scientific">Nitratireductor indicus C115</name>
    <dbReference type="NCBI Taxonomy" id="1231190"/>
    <lineage>
        <taxon>Bacteria</taxon>
        <taxon>Pseudomonadati</taxon>
        <taxon>Pseudomonadota</taxon>
        <taxon>Alphaproteobacteria</taxon>
        <taxon>Hyphomicrobiales</taxon>
        <taxon>Phyllobacteriaceae</taxon>
        <taxon>Nitratireductor</taxon>
    </lineage>
</organism>
<dbReference type="PANTHER" id="PTHR43792:SF1">
    <property type="entry name" value="N-ACETYLTRANSFERASE DOMAIN-CONTAINING PROTEIN"/>
    <property type="match status" value="1"/>
</dbReference>
<dbReference type="PATRIC" id="fig|1231190.3.peg.1041"/>
<dbReference type="InterPro" id="IPR051531">
    <property type="entry name" value="N-acetyltransferase"/>
</dbReference>
<dbReference type="eggNOG" id="COG1670">
    <property type="taxonomic scope" value="Bacteria"/>
</dbReference>
<dbReference type="SUPFAM" id="SSF55729">
    <property type="entry name" value="Acyl-CoA N-acyltransferases (Nat)"/>
    <property type="match status" value="1"/>
</dbReference>
<dbReference type="InterPro" id="IPR016181">
    <property type="entry name" value="Acyl_CoA_acyltransferase"/>
</dbReference>
<dbReference type="InterPro" id="IPR000182">
    <property type="entry name" value="GNAT_dom"/>
</dbReference>
<comment type="caution">
    <text evidence="2">The sequence shown here is derived from an EMBL/GenBank/DDBJ whole genome shotgun (WGS) entry which is preliminary data.</text>
</comment>
<dbReference type="Gene3D" id="3.40.630.30">
    <property type="match status" value="1"/>
</dbReference>
<dbReference type="RefSeq" id="WP_009449547.1">
    <property type="nucleotide sequence ID" value="NZ_AMSI01000003.1"/>
</dbReference>
<gene>
    <name evidence="2" type="ORF">NA8A_04978</name>
</gene>
<dbReference type="OrthoDB" id="6293260at2"/>
<dbReference type="GO" id="GO:0016747">
    <property type="term" value="F:acyltransferase activity, transferring groups other than amino-acyl groups"/>
    <property type="evidence" value="ECO:0007669"/>
    <property type="project" value="InterPro"/>
</dbReference>
<dbReference type="STRING" id="721133.SAMN05216176_101309"/>
<keyword evidence="3" id="KW-1185">Reference proteome</keyword>
<evidence type="ECO:0000313" key="3">
    <source>
        <dbReference type="Proteomes" id="UP000007374"/>
    </source>
</evidence>